<proteinExistence type="predicted"/>
<dbReference type="RefSeq" id="WP_020896693.1">
    <property type="nucleotide sequence ID" value="NZ_ATMR01000128.1"/>
</dbReference>
<dbReference type="PATRIC" id="fig|641526.4.peg.2838"/>
<gene>
    <name evidence="1" type="ORF">ADIWIN_2859</name>
</gene>
<dbReference type="eggNOG" id="ENOG502Z80W">
    <property type="taxonomic scope" value="Bacteria"/>
</dbReference>
<name>S7VP44_9FLAO</name>
<dbReference type="EMBL" id="ATMR01000128">
    <property type="protein sequence ID" value="EPR72020.1"/>
    <property type="molecule type" value="Genomic_DNA"/>
</dbReference>
<reference evidence="1 2" key="1">
    <citation type="journal article" date="2013" name="Genome Announc.">
        <title>Draft Genome Sequence of Winogradskyella psychrotolerans RS-3T, Isolated from the Marine Transect of Kongsfjorden, Ny-Alesund, Svalbard, Arctic Ocean.</title>
        <authorList>
            <person name="Kumar Pinnaka A."/>
            <person name="Ara S."/>
            <person name="Singh A."/>
            <person name="Shivaji S."/>
        </authorList>
    </citation>
    <scope>NUCLEOTIDE SEQUENCE [LARGE SCALE GENOMIC DNA]</scope>
    <source>
        <strain evidence="1 2">RS-3</strain>
    </source>
</reference>
<accession>S7VP44</accession>
<dbReference type="AlphaFoldDB" id="S7VP44"/>
<protein>
    <recommendedName>
        <fullName evidence="3">Carboxypeptidase-like regulatory domain-containing protein</fullName>
    </recommendedName>
</protein>
<evidence type="ECO:0000313" key="1">
    <source>
        <dbReference type="EMBL" id="EPR72020.1"/>
    </source>
</evidence>
<evidence type="ECO:0008006" key="3">
    <source>
        <dbReference type="Google" id="ProtNLM"/>
    </source>
</evidence>
<keyword evidence="2" id="KW-1185">Reference proteome</keyword>
<comment type="caution">
    <text evidence="1">The sequence shown here is derived from an EMBL/GenBank/DDBJ whole genome shotgun (WGS) entry which is preliminary data.</text>
</comment>
<sequence>MRRFFMRINNVSLKSISLTMQKFLFILLFIGQISFAQITIKDSITTYPVSYATISFGNGNGLFADDEGQFVFTKKLYPDIDSLFISALGFKDLNIATNNLPNQLVMQPEAHQLDAVMIANKIDRKFKEEKLKPYLDDDYYKCWLPTIESEIAVYFPKTTSKDQQLSEVLFPIALESKDWNKRNRSNSDKKKFSTLFKVQFYENNDGKPGKVLTYETTVFRATEKDGDAYTLNIEDYNLFIPENGFFVSLQVLGYTNDEGKLLPNKKYKEIKSRQGDVVKIPTNFRPLLPFTDQMETKNTFIKRVFINGNNWLKFDLGDQFKSSLLDKNLFNYGIGLTYKTYKDE</sequence>
<evidence type="ECO:0000313" key="2">
    <source>
        <dbReference type="Proteomes" id="UP000014962"/>
    </source>
</evidence>
<dbReference type="Proteomes" id="UP000014962">
    <property type="component" value="Unassembled WGS sequence"/>
</dbReference>
<dbReference type="STRING" id="641526.ADIWIN_2859"/>
<organism evidence="1 2">
    <name type="scientific">Winogradskyella psychrotolerans RS-3</name>
    <dbReference type="NCBI Taxonomy" id="641526"/>
    <lineage>
        <taxon>Bacteria</taxon>
        <taxon>Pseudomonadati</taxon>
        <taxon>Bacteroidota</taxon>
        <taxon>Flavobacteriia</taxon>
        <taxon>Flavobacteriales</taxon>
        <taxon>Flavobacteriaceae</taxon>
        <taxon>Winogradskyella</taxon>
    </lineage>
</organism>